<evidence type="ECO:0000256" key="1">
    <source>
        <dbReference type="ARBA" id="ARBA00022679"/>
    </source>
</evidence>
<dbReference type="SUPFAM" id="SSF55729">
    <property type="entry name" value="Acyl-CoA N-acyltransferases (Nat)"/>
    <property type="match status" value="1"/>
</dbReference>
<evidence type="ECO:0000256" key="2">
    <source>
        <dbReference type="ARBA" id="ARBA00023315"/>
    </source>
</evidence>
<dbReference type="PANTHER" id="PTHR43800">
    <property type="entry name" value="PEPTIDYL-LYSINE N-ACETYLTRANSFERASE YJAB"/>
    <property type="match status" value="1"/>
</dbReference>
<dbReference type="PANTHER" id="PTHR43800:SF1">
    <property type="entry name" value="PEPTIDYL-LYSINE N-ACETYLTRANSFERASE YJAB"/>
    <property type="match status" value="1"/>
</dbReference>
<dbReference type="Proteomes" id="UP000515292">
    <property type="component" value="Chromosome"/>
</dbReference>
<feature type="domain" description="N-acetyltransferase" evidence="3">
    <location>
        <begin position="1"/>
        <end position="151"/>
    </location>
</feature>
<dbReference type="Pfam" id="PF00583">
    <property type="entry name" value="Acetyltransf_1"/>
    <property type="match status" value="1"/>
</dbReference>
<reference evidence="4 5" key="1">
    <citation type="submission" date="2020-07" db="EMBL/GenBank/DDBJ databases">
        <title>Complete genome sequence for Sandaracinobacter sp. M6.</title>
        <authorList>
            <person name="Tang Y."/>
            <person name="Liu Q."/>
            <person name="Guo Z."/>
            <person name="Lei P."/>
            <person name="Huang B."/>
        </authorList>
    </citation>
    <scope>NUCLEOTIDE SEQUENCE [LARGE SCALE GENOMIC DNA]</scope>
    <source>
        <strain evidence="4 5">M6</strain>
    </source>
</reference>
<evidence type="ECO:0000313" key="5">
    <source>
        <dbReference type="Proteomes" id="UP000515292"/>
    </source>
</evidence>
<name>A0A7G5IHS5_9SPHN</name>
<dbReference type="RefSeq" id="WP_182296258.1">
    <property type="nucleotide sequence ID" value="NZ_CP059851.1"/>
</dbReference>
<keyword evidence="5" id="KW-1185">Reference proteome</keyword>
<dbReference type="InterPro" id="IPR016181">
    <property type="entry name" value="Acyl_CoA_acyltransferase"/>
</dbReference>
<gene>
    <name evidence="4" type="ORF">H3309_16760</name>
</gene>
<keyword evidence="2" id="KW-0012">Acyltransferase</keyword>
<dbReference type="GO" id="GO:0016747">
    <property type="term" value="F:acyltransferase activity, transferring groups other than amino-acyl groups"/>
    <property type="evidence" value="ECO:0007669"/>
    <property type="project" value="InterPro"/>
</dbReference>
<organism evidence="4 5">
    <name type="scientific">Sandaracinobacteroides saxicola</name>
    <dbReference type="NCBI Taxonomy" id="2759707"/>
    <lineage>
        <taxon>Bacteria</taxon>
        <taxon>Pseudomonadati</taxon>
        <taxon>Pseudomonadota</taxon>
        <taxon>Alphaproteobacteria</taxon>
        <taxon>Sphingomonadales</taxon>
        <taxon>Sphingosinicellaceae</taxon>
        <taxon>Sandaracinobacteroides</taxon>
    </lineage>
</organism>
<evidence type="ECO:0000259" key="3">
    <source>
        <dbReference type="PROSITE" id="PS51186"/>
    </source>
</evidence>
<dbReference type="PROSITE" id="PS51186">
    <property type="entry name" value="GNAT"/>
    <property type="match status" value="1"/>
</dbReference>
<accession>A0A7G5IHS5</accession>
<dbReference type="EMBL" id="CP059851">
    <property type="protein sequence ID" value="QMW22917.1"/>
    <property type="molecule type" value="Genomic_DNA"/>
</dbReference>
<dbReference type="KEGG" id="sand:H3309_16760"/>
<dbReference type="Gene3D" id="3.40.630.30">
    <property type="match status" value="1"/>
</dbReference>
<evidence type="ECO:0000313" key="4">
    <source>
        <dbReference type="EMBL" id="QMW22917.1"/>
    </source>
</evidence>
<sequence>MIRLGTRADFAALAAVERSAALSFAGTPMAFVIGHGTTPDDALCAGVAEKSLWVSDLAGEPAGFLLAAAEGEWLHILELSVAQAAQRRGIGRALVERAAEHARARGLRSLSLTTDRFIEWNAPAYARMGFAELAAGEQPDWLAGILLREATHGLDPARRVAMARGV</sequence>
<proteinExistence type="predicted"/>
<dbReference type="CDD" id="cd04301">
    <property type="entry name" value="NAT_SF"/>
    <property type="match status" value="1"/>
</dbReference>
<keyword evidence="1 4" id="KW-0808">Transferase</keyword>
<dbReference type="InterPro" id="IPR000182">
    <property type="entry name" value="GNAT_dom"/>
</dbReference>
<protein>
    <submittedName>
        <fullName evidence="4">GNAT family N-acetyltransferase</fullName>
    </submittedName>
</protein>
<dbReference type="AlphaFoldDB" id="A0A7G5IHS5"/>